<dbReference type="KEGG" id="mam:Mesau_02997"/>
<organism evidence="1 2">
    <name type="scientific">Mesorhizobium australicum (strain HAMBI 3006 / LMG 24608 / WSM2073)</name>
    <dbReference type="NCBI Taxonomy" id="754035"/>
    <lineage>
        <taxon>Bacteria</taxon>
        <taxon>Pseudomonadati</taxon>
        <taxon>Pseudomonadota</taxon>
        <taxon>Alphaproteobacteria</taxon>
        <taxon>Hyphomicrobiales</taxon>
        <taxon>Phyllobacteriaceae</taxon>
        <taxon>Mesorhizobium</taxon>
    </lineage>
</organism>
<gene>
    <name evidence="1" type="ordered locus">Mesau_02997</name>
</gene>
<reference evidence="2" key="1">
    <citation type="submission" date="2012-02" db="EMBL/GenBank/DDBJ databases">
        <title>Complete sequence of Mesorhizobium australicum WSM2073.</title>
        <authorList>
            <person name="Lucas S."/>
            <person name="Han J."/>
            <person name="Lapidus A."/>
            <person name="Cheng J.-F."/>
            <person name="Goodwin L."/>
            <person name="Pitluck S."/>
            <person name="Peters L."/>
            <person name="Gu W."/>
            <person name="Detter J.C."/>
            <person name="Han C."/>
            <person name="Tapia R."/>
            <person name="Land M."/>
            <person name="Hauser L."/>
            <person name="Kyrpides N."/>
            <person name="Ivanova N."/>
            <person name="Pagani I."/>
            <person name="Reeve W.G."/>
            <person name="Howieson J.G."/>
            <person name="Tiwari R.P."/>
            <person name="O'Hara G.W."/>
            <person name="Atkins C.A."/>
            <person name="Ronson C.W."/>
            <person name="Nandasena K.G."/>
            <person name="Woyke T."/>
        </authorList>
    </citation>
    <scope>NUCLEOTIDE SEQUENCE [LARGE SCALE GENOMIC DNA]</scope>
    <source>
        <strain evidence="2">LMG 24608 / HAMBI 3006 / WSM2073</strain>
    </source>
</reference>
<dbReference type="AlphaFoldDB" id="L0KMR4"/>
<dbReference type="EMBL" id="CP003358">
    <property type="protein sequence ID" value="AGB45378.1"/>
    <property type="molecule type" value="Genomic_DNA"/>
</dbReference>
<accession>L0KMR4</accession>
<sequence length="70" mass="8123">MGQQIRPYNPNLTMLARSDHASRQREENRAFVAVEQGGRYRRAFRHPADRALPSLRNQRSPLPVEIAVRL</sequence>
<dbReference type="HOGENOM" id="CLU_2753163_0_0_5"/>
<protein>
    <submittedName>
        <fullName evidence="1">Uncharacterized protein</fullName>
    </submittedName>
</protein>
<dbReference type="STRING" id="754035.Mesau_02997"/>
<name>L0KMR4_MESAW</name>
<proteinExistence type="predicted"/>
<evidence type="ECO:0000313" key="2">
    <source>
        <dbReference type="Proteomes" id="UP000010998"/>
    </source>
</evidence>
<dbReference type="Proteomes" id="UP000010998">
    <property type="component" value="Chromosome"/>
</dbReference>
<evidence type="ECO:0000313" key="1">
    <source>
        <dbReference type="EMBL" id="AGB45378.1"/>
    </source>
</evidence>
<keyword evidence="2" id="KW-1185">Reference proteome</keyword>